<feature type="domain" description="HTH DNA binding" evidence="3">
    <location>
        <begin position="319"/>
        <end position="372"/>
    </location>
</feature>
<dbReference type="InterPro" id="IPR048017">
    <property type="entry name" value="Y4cF-like"/>
</dbReference>
<dbReference type="Pfam" id="PF11972">
    <property type="entry name" value="HTH_13"/>
    <property type="match status" value="1"/>
</dbReference>
<sequence length="372" mass="41412">MRYSVEKLPWQSLLAPVSAAAEAIVRLDERAARSPVGAGLRERQHYADAISSLWVDGELVHMEDLVFHDARMDTRTPTHELTIAHLILRSRREIVQHPPAWAFSDQGLLRLRGRESGIGGDRPTGTAGSSQDADFAEDGQTGDSSADEFQAELDRFDAILKRSASVLDDVSTRRFQSRADDPRAIVYDPDWNEEERLSDWRALVEDVQNLPPVLAAACLLDAWQSHDVSEHSPWLGRLLAAAYLHKTGLVQFHLPAVSIGLRAVPREQRQAHQRSQRLLAIIDGFEKGARLGLKEHDRLSLARTTLERRTVGRRGSSKLSDLVDLVLSRPLVSAGLVAKQLDLTPQGALGLLKQLPLRELTGRGRYRAWGIL</sequence>
<dbReference type="RefSeq" id="WP_075613168.1">
    <property type="nucleotide sequence ID" value="NZ_JACIED010000006.1"/>
</dbReference>
<evidence type="ECO:0000313" key="6">
    <source>
        <dbReference type="Proteomes" id="UP000185598"/>
    </source>
</evidence>
<name>A0A1Q9A9G2_9HYPH</name>
<dbReference type="InterPro" id="IPR011670">
    <property type="entry name" value="DUF1612"/>
</dbReference>
<reference evidence="5 6" key="1">
    <citation type="submission" date="2016-09" db="EMBL/GenBank/DDBJ databases">
        <title>Rhizobium oryziradicis sp. nov., isolated from the root of rice.</title>
        <authorList>
            <person name="Zhao J."/>
            <person name="Zhang X."/>
        </authorList>
    </citation>
    <scope>NUCLEOTIDE SEQUENCE [LARGE SCALE GENOMIC DNA]</scope>
    <source>
        <strain evidence="5 6">14971</strain>
    </source>
</reference>
<dbReference type="EMBL" id="JACIED010000006">
    <property type="protein sequence ID" value="MBB4009838.1"/>
    <property type="molecule type" value="Genomic_DNA"/>
</dbReference>
<dbReference type="AlphaFoldDB" id="A0A1Q9A9G2"/>
<evidence type="ECO:0000256" key="1">
    <source>
        <dbReference type="SAM" id="MobiDB-lite"/>
    </source>
</evidence>
<dbReference type="Proteomes" id="UP000544107">
    <property type="component" value="Unassembled WGS sequence"/>
</dbReference>
<feature type="region of interest" description="Disordered" evidence="1">
    <location>
        <begin position="114"/>
        <end position="144"/>
    </location>
</feature>
<comment type="caution">
    <text evidence="5">The sequence shown here is derived from an EMBL/GenBank/DDBJ whole genome shotgun (WGS) entry which is preliminary data.</text>
</comment>
<protein>
    <submittedName>
        <fullName evidence="5">Uncharacterized protein</fullName>
    </submittedName>
</protein>
<proteinExistence type="predicted"/>
<evidence type="ECO:0000259" key="2">
    <source>
        <dbReference type="Pfam" id="PF07756"/>
    </source>
</evidence>
<evidence type="ECO:0000313" key="4">
    <source>
        <dbReference type="EMBL" id="MBB4009838.1"/>
    </source>
</evidence>
<dbReference type="EMBL" id="MKIN01000019">
    <property type="protein sequence ID" value="OLP51477.1"/>
    <property type="molecule type" value="Genomic_DNA"/>
</dbReference>
<accession>A0A1Q9A9G2</accession>
<feature type="domain" description="DUF1612" evidence="2">
    <location>
        <begin position="185"/>
        <end position="310"/>
    </location>
</feature>
<organism evidence="5 6">
    <name type="scientific">Allorhizobium taibaishanense</name>
    <dbReference type="NCBI Taxonomy" id="887144"/>
    <lineage>
        <taxon>Bacteria</taxon>
        <taxon>Pseudomonadati</taxon>
        <taxon>Pseudomonadota</taxon>
        <taxon>Alphaproteobacteria</taxon>
        <taxon>Hyphomicrobiales</taxon>
        <taxon>Rhizobiaceae</taxon>
        <taxon>Rhizobium/Agrobacterium group</taxon>
        <taxon>Allorhizobium</taxon>
    </lineage>
</organism>
<dbReference type="Pfam" id="PF07756">
    <property type="entry name" value="DUF1612"/>
    <property type="match status" value="1"/>
</dbReference>
<reference evidence="4 7" key="2">
    <citation type="submission" date="2020-08" db="EMBL/GenBank/DDBJ databases">
        <title>Genomic Encyclopedia of Type Strains, Phase IV (KMG-IV): sequencing the most valuable type-strain genomes for metagenomic binning, comparative biology and taxonomic classification.</title>
        <authorList>
            <person name="Goeker M."/>
        </authorList>
    </citation>
    <scope>NUCLEOTIDE SEQUENCE [LARGE SCALE GENOMIC DNA]</scope>
    <source>
        <strain evidence="4 7">DSM 100021</strain>
    </source>
</reference>
<dbReference type="Proteomes" id="UP000185598">
    <property type="component" value="Unassembled WGS sequence"/>
</dbReference>
<dbReference type="STRING" id="887144.BJF91_15610"/>
<dbReference type="OrthoDB" id="7989940at2"/>
<keyword evidence="6" id="KW-1185">Reference proteome</keyword>
<gene>
    <name evidence="5" type="ORF">BJF91_15610</name>
    <name evidence="4" type="ORF">GGQ71_004135</name>
</gene>
<evidence type="ECO:0000313" key="7">
    <source>
        <dbReference type="Proteomes" id="UP000544107"/>
    </source>
</evidence>
<evidence type="ECO:0000313" key="5">
    <source>
        <dbReference type="EMBL" id="OLP51477.1"/>
    </source>
</evidence>
<dbReference type="InterPro" id="IPR021068">
    <property type="entry name" value="HTH_DNA-bd"/>
</dbReference>
<dbReference type="NCBIfam" id="NF040876">
    <property type="entry name" value="RHE_PE00001_fam"/>
    <property type="match status" value="1"/>
</dbReference>
<evidence type="ECO:0000259" key="3">
    <source>
        <dbReference type="Pfam" id="PF11972"/>
    </source>
</evidence>